<sequence length="32" mass="3791">YLHQPIYLSVPQREANIWLSDGIVKQPLRSLR</sequence>
<evidence type="ECO:0000313" key="1">
    <source>
        <dbReference type="EMBL" id="KKN13641.1"/>
    </source>
</evidence>
<dbReference type="AlphaFoldDB" id="A0A0F9QKF8"/>
<proteinExistence type="predicted"/>
<feature type="non-terminal residue" evidence="1">
    <location>
        <position position="1"/>
    </location>
</feature>
<accession>A0A0F9QKF8</accession>
<name>A0A0F9QKF8_9ZZZZ</name>
<dbReference type="EMBL" id="LAZR01003900">
    <property type="protein sequence ID" value="KKN13641.1"/>
    <property type="molecule type" value="Genomic_DNA"/>
</dbReference>
<organism evidence="1">
    <name type="scientific">marine sediment metagenome</name>
    <dbReference type="NCBI Taxonomy" id="412755"/>
    <lineage>
        <taxon>unclassified sequences</taxon>
        <taxon>metagenomes</taxon>
        <taxon>ecological metagenomes</taxon>
    </lineage>
</organism>
<reference evidence="1" key="1">
    <citation type="journal article" date="2015" name="Nature">
        <title>Complex archaea that bridge the gap between prokaryotes and eukaryotes.</title>
        <authorList>
            <person name="Spang A."/>
            <person name="Saw J.H."/>
            <person name="Jorgensen S.L."/>
            <person name="Zaremba-Niedzwiedzka K."/>
            <person name="Martijn J."/>
            <person name="Lind A.E."/>
            <person name="van Eijk R."/>
            <person name="Schleper C."/>
            <person name="Guy L."/>
            <person name="Ettema T.J."/>
        </authorList>
    </citation>
    <scope>NUCLEOTIDE SEQUENCE</scope>
</reference>
<protein>
    <submittedName>
        <fullName evidence="1">Uncharacterized protein</fullName>
    </submittedName>
</protein>
<gene>
    <name evidence="1" type="ORF">LCGC14_1004130</name>
</gene>
<comment type="caution">
    <text evidence="1">The sequence shown here is derived from an EMBL/GenBank/DDBJ whole genome shotgun (WGS) entry which is preliminary data.</text>
</comment>